<organism evidence="1 2">
    <name type="scientific">Oedothorax gibbosus</name>
    <dbReference type="NCBI Taxonomy" id="931172"/>
    <lineage>
        <taxon>Eukaryota</taxon>
        <taxon>Metazoa</taxon>
        <taxon>Ecdysozoa</taxon>
        <taxon>Arthropoda</taxon>
        <taxon>Chelicerata</taxon>
        <taxon>Arachnida</taxon>
        <taxon>Araneae</taxon>
        <taxon>Araneomorphae</taxon>
        <taxon>Entelegynae</taxon>
        <taxon>Araneoidea</taxon>
        <taxon>Linyphiidae</taxon>
        <taxon>Erigoninae</taxon>
        <taxon>Oedothorax</taxon>
    </lineage>
</organism>
<comment type="caution">
    <text evidence="1">The sequence shown here is derived from an EMBL/GenBank/DDBJ whole genome shotgun (WGS) entry which is preliminary data.</text>
</comment>
<proteinExistence type="predicted"/>
<dbReference type="AlphaFoldDB" id="A0AAV6UKC5"/>
<keyword evidence="2" id="KW-1185">Reference proteome</keyword>
<dbReference type="EMBL" id="JAFNEN010000407">
    <property type="protein sequence ID" value="KAG8183751.1"/>
    <property type="molecule type" value="Genomic_DNA"/>
</dbReference>
<name>A0AAV6UKC5_9ARAC</name>
<reference evidence="1 2" key="1">
    <citation type="journal article" date="2022" name="Nat. Ecol. Evol.">
        <title>A masculinizing supergene underlies an exaggerated male reproductive morph in a spider.</title>
        <authorList>
            <person name="Hendrickx F."/>
            <person name="De Corte Z."/>
            <person name="Sonet G."/>
            <person name="Van Belleghem S.M."/>
            <person name="Kostlbacher S."/>
            <person name="Vangestel C."/>
        </authorList>
    </citation>
    <scope>NUCLEOTIDE SEQUENCE [LARGE SCALE GENOMIC DNA]</scope>
    <source>
        <strain evidence="1">W744_W776</strain>
    </source>
</reference>
<accession>A0AAV6UKC5</accession>
<evidence type="ECO:0000313" key="1">
    <source>
        <dbReference type="EMBL" id="KAG8183751.1"/>
    </source>
</evidence>
<protein>
    <submittedName>
        <fullName evidence="1">Uncharacterized protein</fullName>
    </submittedName>
</protein>
<evidence type="ECO:0000313" key="2">
    <source>
        <dbReference type="Proteomes" id="UP000827092"/>
    </source>
</evidence>
<sequence>MKQKRHLVKLIIFQSQNVHIFSYFETSNHLARFTPFSVPSLRQPYASHHAAEKAGIFHAPRFSFISPCQHLQNTHRLIVRTVDRIYSIIRQDLLQRISPKALWEEKKSHV</sequence>
<dbReference type="Proteomes" id="UP000827092">
    <property type="component" value="Unassembled WGS sequence"/>
</dbReference>
<gene>
    <name evidence="1" type="ORF">JTE90_029332</name>
</gene>